<dbReference type="PANTHER" id="PTHR43712:SF2">
    <property type="entry name" value="O-METHYLTRANSFERASE CICE"/>
    <property type="match status" value="1"/>
</dbReference>
<evidence type="ECO:0000256" key="3">
    <source>
        <dbReference type="ARBA" id="ARBA00022691"/>
    </source>
</evidence>
<evidence type="ECO:0000256" key="2">
    <source>
        <dbReference type="ARBA" id="ARBA00022679"/>
    </source>
</evidence>
<dbReference type="InterPro" id="IPR001077">
    <property type="entry name" value="COMT_C"/>
</dbReference>
<evidence type="ECO:0000259" key="5">
    <source>
        <dbReference type="Pfam" id="PF21212"/>
    </source>
</evidence>
<dbReference type="Gene3D" id="1.10.10.10">
    <property type="entry name" value="Winged helix-like DNA-binding domain superfamily/Winged helix DNA-binding domain"/>
    <property type="match status" value="1"/>
</dbReference>
<dbReference type="InterPro" id="IPR016461">
    <property type="entry name" value="COMT-like"/>
</dbReference>
<name>A0A7W2R4H1_9FLAO</name>
<dbReference type="Proteomes" id="UP000541857">
    <property type="component" value="Unassembled WGS sequence"/>
</dbReference>
<feature type="domain" description="O-methyltransferase C-terminal" evidence="4">
    <location>
        <begin position="171"/>
        <end position="332"/>
    </location>
</feature>
<sequence length="353" mass="40004">MTKKAIRAADALLEAQKIAFAPFIFQSSVTLKKLGVFDLIFDSRDQGGITIDDISKKLAISRYGLGVLLEFSESADIVYKSENGTYELTKIGYFLNYDKAVNVNLNFTHDICYKGLFHLDKAIETGKPSGLKELGEWDTIYEGLSQLTPQEQQSWFEFDHYYSDGIFQEALKRVFKNQPKLLFDIGGNTGKFALKCFNYDEHIKVKIIDLPGQLNKALKNIQNAGFENRISGQEMNWLKPNAKIPIGADVIWMSQFLDCFSEDEILNILTTCVSAMNADTELMIIETFTDRQEFPMSKFILEATSLYFTVMANGNSKMYPSTVFINLIQKAGLTITEDLKLGAYHTMFVCKKE</sequence>
<dbReference type="InterPro" id="IPR049480">
    <property type="entry name" value="BVU_1015-like_N"/>
</dbReference>
<keyword evidence="1 6" id="KW-0489">Methyltransferase</keyword>
<dbReference type="AlphaFoldDB" id="A0A7W2R4H1"/>
<dbReference type="SUPFAM" id="SSF46785">
    <property type="entry name" value="Winged helix' DNA-binding domain"/>
    <property type="match status" value="1"/>
</dbReference>
<dbReference type="InterPro" id="IPR029063">
    <property type="entry name" value="SAM-dependent_MTases_sf"/>
</dbReference>
<accession>A0A7W2R4H1</accession>
<reference evidence="6 7" key="1">
    <citation type="submission" date="2020-07" db="EMBL/GenBank/DDBJ databases">
        <title>Bacterium isolated from marine sediment.</title>
        <authorList>
            <person name="Shang D."/>
        </authorList>
    </citation>
    <scope>NUCLEOTIDE SEQUENCE [LARGE SCALE GENOMIC DNA]</scope>
    <source>
        <strain evidence="6 7">F6074</strain>
    </source>
</reference>
<dbReference type="PROSITE" id="PS51683">
    <property type="entry name" value="SAM_OMT_II"/>
    <property type="match status" value="1"/>
</dbReference>
<dbReference type="PANTHER" id="PTHR43712">
    <property type="entry name" value="PUTATIVE (AFU_ORTHOLOGUE AFUA_4G14580)-RELATED"/>
    <property type="match status" value="1"/>
</dbReference>
<gene>
    <name evidence="6" type="ORF">H3Z82_14270</name>
</gene>
<dbReference type="PIRSF" id="PIRSF005739">
    <property type="entry name" value="O-mtase"/>
    <property type="match status" value="1"/>
</dbReference>
<organism evidence="6 7">
    <name type="scientific">Gelidibacter maritimus</name>
    <dbReference type="NCBI Taxonomy" id="2761487"/>
    <lineage>
        <taxon>Bacteria</taxon>
        <taxon>Pseudomonadati</taxon>
        <taxon>Bacteroidota</taxon>
        <taxon>Flavobacteriia</taxon>
        <taxon>Flavobacteriales</taxon>
        <taxon>Flavobacteriaceae</taxon>
        <taxon>Gelidibacter</taxon>
    </lineage>
</organism>
<keyword evidence="3" id="KW-0949">S-adenosyl-L-methionine</keyword>
<evidence type="ECO:0000256" key="1">
    <source>
        <dbReference type="ARBA" id="ARBA00022603"/>
    </source>
</evidence>
<dbReference type="Pfam" id="PF21212">
    <property type="entry name" value="Dimerisation2-like_dom"/>
    <property type="match status" value="1"/>
</dbReference>
<evidence type="ECO:0000313" key="6">
    <source>
        <dbReference type="EMBL" id="MBA6153896.1"/>
    </source>
</evidence>
<keyword evidence="2 6" id="KW-0808">Transferase</keyword>
<dbReference type="Gene3D" id="1.20.58.1390">
    <property type="match status" value="1"/>
</dbReference>
<dbReference type="GO" id="GO:0032259">
    <property type="term" value="P:methylation"/>
    <property type="evidence" value="ECO:0007669"/>
    <property type="project" value="UniProtKB-KW"/>
</dbReference>
<proteinExistence type="predicted"/>
<keyword evidence="7" id="KW-1185">Reference proteome</keyword>
<protein>
    <submittedName>
        <fullName evidence="6">SAM-dependent methyltransferase</fullName>
    </submittedName>
</protein>
<dbReference type="InterPro" id="IPR036390">
    <property type="entry name" value="WH_DNA-bd_sf"/>
</dbReference>
<dbReference type="SUPFAM" id="SSF53335">
    <property type="entry name" value="S-adenosyl-L-methionine-dependent methyltransferases"/>
    <property type="match status" value="1"/>
</dbReference>
<dbReference type="InterPro" id="IPR036388">
    <property type="entry name" value="WH-like_DNA-bd_sf"/>
</dbReference>
<evidence type="ECO:0000259" key="4">
    <source>
        <dbReference type="Pfam" id="PF00891"/>
    </source>
</evidence>
<dbReference type="Gene3D" id="3.40.50.150">
    <property type="entry name" value="Vaccinia Virus protein VP39"/>
    <property type="match status" value="1"/>
</dbReference>
<dbReference type="GO" id="GO:0008171">
    <property type="term" value="F:O-methyltransferase activity"/>
    <property type="evidence" value="ECO:0007669"/>
    <property type="project" value="InterPro"/>
</dbReference>
<dbReference type="Pfam" id="PF00891">
    <property type="entry name" value="Methyltransf_2"/>
    <property type="match status" value="1"/>
</dbReference>
<evidence type="ECO:0000313" key="7">
    <source>
        <dbReference type="Proteomes" id="UP000541857"/>
    </source>
</evidence>
<dbReference type="RefSeq" id="WP_182206182.1">
    <property type="nucleotide sequence ID" value="NZ_JACGLT010000012.1"/>
</dbReference>
<feature type="domain" description="BVU-1015-like N-terminal dimerisation-like" evidence="5">
    <location>
        <begin position="14"/>
        <end position="82"/>
    </location>
</feature>
<comment type="caution">
    <text evidence="6">The sequence shown here is derived from an EMBL/GenBank/DDBJ whole genome shotgun (WGS) entry which is preliminary data.</text>
</comment>
<dbReference type="EMBL" id="JACGLT010000012">
    <property type="protein sequence ID" value="MBA6153896.1"/>
    <property type="molecule type" value="Genomic_DNA"/>
</dbReference>